<feature type="compositionally biased region" description="Polar residues" evidence="1">
    <location>
        <begin position="452"/>
        <end position="470"/>
    </location>
</feature>
<evidence type="ECO:0000313" key="4">
    <source>
        <dbReference type="Proteomes" id="UP000577408"/>
    </source>
</evidence>
<dbReference type="GO" id="GO:0004519">
    <property type="term" value="F:endonuclease activity"/>
    <property type="evidence" value="ECO:0007669"/>
    <property type="project" value="UniProtKB-KW"/>
</dbReference>
<accession>A0A7V8UVH4</accession>
<dbReference type="RefSeq" id="WP_181192788.1">
    <property type="nucleotide sequence ID" value="NZ_JABFED010000007.1"/>
</dbReference>
<organism evidence="3 4">
    <name type="scientific">Corynebacterium wankanglinii</name>
    <dbReference type="NCBI Taxonomy" id="2735136"/>
    <lineage>
        <taxon>Bacteria</taxon>
        <taxon>Bacillati</taxon>
        <taxon>Actinomycetota</taxon>
        <taxon>Actinomycetes</taxon>
        <taxon>Mycobacteriales</taxon>
        <taxon>Corynebacteriaceae</taxon>
        <taxon>Corynebacterium</taxon>
    </lineage>
</organism>
<dbReference type="Pfam" id="PF02720">
    <property type="entry name" value="DUF222"/>
    <property type="match status" value="1"/>
</dbReference>
<dbReference type="CDD" id="cd06503">
    <property type="entry name" value="ATP-synt_Fo_b"/>
    <property type="match status" value="1"/>
</dbReference>
<dbReference type="Gene3D" id="1.10.30.50">
    <property type="match status" value="1"/>
</dbReference>
<reference evidence="3 4" key="1">
    <citation type="submission" date="2020-05" db="EMBL/GenBank/DDBJ databases">
        <title>Descriptions of Corynebacterium xxxx sp. nov., Corynebacterium yyyy sp. nov. and Corynebacterium zzzz sp. nov.</title>
        <authorList>
            <person name="Zhang G."/>
        </authorList>
    </citation>
    <scope>NUCLEOTIDE SEQUENCE [LARGE SCALE GENOMIC DNA]</scope>
    <source>
        <strain evidence="4">zg-913</strain>
    </source>
</reference>
<dbReference type="InterPro" id="IPR003870">
    <property type="entry name" value="DUF222"/>
</dbReference>
<evidence type="ECO:0000313" key="3">
    <source>
        <dbReference type="EMBL" id="MBA1838094.1"/>
    </source>
</evidence>
<dbReference type="Proteomes" id="UP000577408">
    <property type="component" value="Unassembled WGS sequence"/>
</dbReference>
<keyword evidence="3" id="KW-0540">Nuclease</keyword>
<protein>
    <submittedName>
        <fullName evidence="3">HNH endonuclease</fullName>
    </submittedName>
</protein>
<keyword evidence="4" id="KW-1185">Reference proteome</keyword>
<dbReference type="SMART" id="SM00507">
    <property type="entry name" value="HNHc"/>
    <property type="match status" value="1"/>
</dbReference>
<evidence type="ECO:0000259" key="2">
    <source>
        <dbReference type="SMART" id="SM00507"/>
    </source>
</evidence>
<feature type="compositionally biased region" description="Basic and acidic residues" evidence="1">
    <location>
        <begin position="420"/>
        <end position="436"/>
    </location>
</feature>
<proteinExistence type="predicted"/>
<keyword evidence="3" id="KW-0378">Hydrolase</keyword>
<evidence type="ECO:0000256" key="1">
    <source>
        <dbReference type="SAM" id="MobiDB-lite"/>
    </source>
</evidence>
<dbReference type="EMBL" id="JABFED010000007">
    <property type="protein sequence ID" value="MBA1838094.1"/>
    <property type="molecule type" value="Genomic_DNA"/>
</dbReference>
<feature type="region of interest" description="Disordered" evidence="1">
    <location>
        <begin position="99"/>
        <end position="146"/>
    </location>
</feature>
<dbReference type="AlphaFoldDB" id="A0A7V8UVH4"/>
<feature type="domain" description="HNH nuclease" evidence="2">
    <location>
        <begin position="364"/>
        <end position="416"/>
    </location>
</feature>
<name>A0A7V8UVH4_9CORY</name>
<sequence length="491" mass="53641">MNATLDQSINQIVAGLRSLAEVMRAPESVHLASTHIAMERLHAALPLLSVADTAFAFVCERDGAGALVGANHAVEYLTRSLGLSRREAFSLLEQGQKLYGEPEVPEPEASADQADQERKEREAEARRKKAREAQERARKAAERANAEKKRIITDALKHLNEHADPGYEEILAQAMEAAETRTAEELRKFVGDLVKRANKRGREYEGKKDPLAAWKKRGIWLSEQDSDGGSYAKVYLDAASRAKLEACLATGDHLGSNMEGDNAAAKDTRRKHQRRFDQLMHVIDRYGNATTKARGGVGTVVITLTLEDLLGADAFTEFSTNTTASLTPLDIVRLGLPGDSFILQLDSATGGPLSLGRARLASVEQKIALLAMQGVCAWNGCTKPGVELEAHHLDSYLSGGLTAMDNLVLLCREHHMCNNDNRDGAGNKGHFDRDPASGDVLYYPANGDPPRHTSTYQYRNSPGQRVAQQARSRHGGEHNRPPDPALFDPDG</sequence>
<keyword evidence="3" id="KW-0255">Endonuclease</keyword>
<dbReference type="InterPro" id="IPR003615">
    <property type="entry name" value="HNH_nuc"/>
</dbReference>
<gene>
    <name evidence="3" type="ORF">HMA55_09390</name>
</gene>
<comment type="caution">
    <text evidence="3">The sequence shown here is derived from an EMBL/GenBank/DDBJ whole genome shotgun (WGS) entry which is preliminary data.</text>
</comment>
<feature type="compositionally biased region" description="Basic and acidic residues" evidence="1">
    <location>
        <begin position="115"/>
        <end position="146"/>
    </location>
</feature>
<dbReference type="CDD" id="cd00085">
    <property type="entry name" value="HNHc"/>
    <property type="match status" value="1"/>
</dbReference>
<feature type="region of interest" description="Disordered" evidence="1">
    <location>
        <begin position="420"/>
        <end position="491"/>
    </location>
</feature>